<dbReference type="Pfam" id="PF00078">
    <property type="entry name" value="RVT_1"/>
    <property type="match status" value="1"/>
</dbReference>
<accession>A0A2I0TCV3</accession>
<dbReference type="OrthoDB" id="416454at2759"/>
<name>A0A2I0TCV3_LIMLA</name>
<sequence length="161" mass="17922">MSRWRSVTSGVPQRSVLGPVLFNIFINDIDSGIKYTLSKFADDTKPSVAVDTPEGRDAIQRDLDRLEKWACVNLNLMRINKAKCQVLHLGRGNPQYQYRLGDEGTESSPAKKDLGLLVHEKLAKSWQCELAAQKADCMLGCIRRSVASMSSEVILPLYPLG</sequence>
<proteinExistence type="predicted"/>
<dbReference type="EMBL" id="KZ512524">
    <property type="protein sequence ID" value="PKU31617.1"/>
    <property type="molecule type" value="Genomic_DNA"/>
</dbReference>
<dbReference type="PANTHER" id="PTHR33332">
    <property type="entry name" value="REVERSE TRANSCRIPTASE DOMAIN-CONTAINING PROTEIN"/>
    <property type="match status" value="1"/>
</dbReference>
<evidence type="ECO:0000313" key="2">
    <source>
        <dbReference type="EMBL" id="PKU31617.1"/>
    </source>
</evidence>
<gene>
    <name evidence="2" type="ORF">llap_18079</name>
</gene>
<keyword evidence="2" id="KW-0695">RNA-directed DNA polymerase</keyword>
<dbReference type="AlphaFoldDB" id="A0A2I0TCV3"/>
<protein>
    <submittedName>
        <fullName evidence="2">Rna-directed dna polymerase from mobile element jockey-like</fullName>
    </submittedName>
</protein>
<reference evidence="3" key="1">
    <citation type="submission" date="2017-11" db="EMBL/GenBank/DDBJ databases">
        <authorList>
            <person name="Lima N.C."/>
            <person name="Parody-Merino A.M."/>
            <person name="Battley P.F."/>
            <person name="Fidler A.E."/>
            <person name="Prosdocimi F."/>
        </authorList>
    </citation>
    <scope>NUCLEOTIDE SEQUENCE [LARGE SCALE GENOMIC DNA]</scope>
</reference>
<feature type="domain" description="Reverse transcriptase" evidence="1">
    <location>
        <begin position="4"/>
        <end position="94"/>
    </location>
</feature>
<keyword evidence="3" id="KW-1185">Reference proteome</keyword>
<dbReference type="GO" id="GO:0003964">
    <property type="term" value="F:RNA-directed DNA polymerase activity"/>
    <property type="evidence" value="ECO:0007669"/>
    <property type="project" value="UniProtKB-KW"/>
</dbReference>
<dbReference type="InterPro" id="IPR000477">
    <property type="entry name" value="RT_dom"/>
</dbReference>
<evidence type="ECO:0000259" key="1">
    <source>
        <dbReference type="Pfam" id="PF00078"/>
    </source>
</evidence>
<reference evidence="3" key="2">
    <citation type="submission" date="2017-12" db="EMBL/GenBank/DDBJ databases">
        <title>Genome sequence of the Bar-tailed Godwit (Limosa lapponica baueri).</title>
        <authorList>
            <person name="Lima N.C.B."/>
            <person name="Parody-Merino A.M."/>
            <person name="Battley P.F."/>
            <person name="Fidler A.E."/>
            <person name="Prosdocimi F."/>
        </authorList>
    </citation>
    <scope>NUCLEOTIDE SEQUENCE [LARGE SCALE GENOMIC DNA]</scope>
</reference>
<evidence type="ECO:0000313" key="3">
    <source>
        <dbReference type="Proteomes" id="UP000233556"/>
    </source>
</evidence>
<keyword evidence="2" id="KW-0808">Transferase</keyword>
<dbReference type="Proteomes" id="UP000233556">
    <property type="component" value="Unassembled WGS sequence"/>
</dbReference>
<keyword evidence="2" id="KW-0548">Nucleotidyltransferase</keyword>
<organism evidence="2 3">
    <name type="scientific">Limosa lapponica baueri</name>
    <dbReference type="NCBI Taxonomy" id="1758121"/>
    <lineage>
        <taxon>Eukaryota</taxon>
        <taxon>Metazoa</taxon>
        <taxon>Chordata</taxon>
        <taxon>Craniata</taxon>
        <taxon>Vertebrata</taxon>
        <taxon>Euteleostomi</taxon>
        <taxon>Archelosauria</taxon>
        <taxon>Archosauria</taxon>
        <taxon>Dinosauria</taxon>
        <taxon>Saurischia</taxon>
        <taxon>Theropoda</taxon>
        <taxon>Coelurosauria</taxon>
        <taxon>Aves</taxon>
        <taxon>Neognathae</taxon>
        <taxon>Neoaves</taxon>
        <taxon>Charadriiformes</taxon>
        <taxon>Scolopacidae</taxon>
        <taxon>Limosa</taxon>
    </lineage>
</organism>